<dbReference type="EMBL" id="KZ613472">
    <property type="protein sequence ID" value="PMD24638.1"/>
    <property type="molecule type" value="Genomic_DNA"/>
</dbReference>
<organism evidence="1 2">
    <name type="scientific">Hyaloscypha hepaticicola</name>
    <dbReference type="NCBI Taxonomy" id="2082293"/>
    <lineage>
        <taxon>Eukaryota</taxon>
        <taxon>Fungi</taxon>
        <taxon>Dikarya</taxon>
        <taxon>Ascomycota</taxon>
        <taxon>Pezizomycotina</taxon>
        <taxon>Leotiomycetes</taxon>
        <taxon>Helotiales</taxon>
        <taxon>Hyaloscyphaceae</taxon>
        <taxon>Hyaloscypha</taxon>
    </lineage>
</organism>
<name>A0A2J6QEI3_9HELO</name>
<protein>
    <submittedName>
        <fullName evidence="1">Uncharacterized protein</fullName>
    </submittedName>
</protein>
<accession>A0A2J6QEI3</accession>
<keyword evidence="2" id="KW-1185">Reference proteome</keyword>
<reference evidence="1 2" key="1">
    <citation type="submission" date="2016-05" db="EMBL/GenBank/DDBJ databases">
        <title>A degradative enzymes factory behind the ericoid mycorrhizal symbiosis.</title>
        <authorList>
            <consortium name="DOE Joint Genome Institute"/>
            <person name="Martino E."/>
            <person name="Morin E."/>
            <person name="Grelet G."/>
            <person name="Kuo A."/>
            <person name="Kohler A."/>
            <person name="Daghino S."/>
            <person name="Barry K."/>
            <person name="Choi C."/>
            <person name="Cichocki N."/>
            <person name="Clum A."/>
            <person name="Copeland A."/>
            <person name="Hainaut M."/>
            <person name="Haridas S."/>
            <person name="Labutti K."/>
            <person name="Lindquist E."/>
            <person name="Lipzen A."/>
            <person name="Khouja H.-R."/>
            <person name="Murat C."/>
            <person name="Ohm R."/>
            <person name="Olson A."/>
            <person name="Spatafora J."/>
            <person name="Veneault-Fourrey C."/>
            <person name="Henrissat B."/>
            <person name="Grigoriev I."/>
            <person name="Martin F."/>
            <person name="Perotto S."/>
        </authorList>
    </citation>
    <scope>NUCLEOTIDE SEQUENCE [LARGE SCALE GENOMIC DNA]</scope>
    <source>
        <strain evidence="1 2">UAMH 7357</strain>
    </source>
</reference>
<dbReference type="AlphaFoldDB" id="A0A2J6QEI3"/>
<evidence type="ECO:0000313" key="1">
    <source>
        <dbReference type="EMBL" id="PMD24638.1"/>
    </source>
</evidence>
<gene>
    <name evidence="1" type="ORF">NA56DRAFT_493937</name>
</gene>
<evidence type="ECO:0000313" key="2">
    <source>
        <dbReference type="Proteomes" id="UP000235672"/>
    </source>
</evidence>
<dbReference type="Proteomes" id="UP000235672">
    <property type="component" value="Unassembled WGS sequence"/>
</dbReference>
<sequence>MFDSYVRQLRLTKLGWEVERVNGPAAARTQLKLGEVYDFGDCKKVRDVALTRLYMFIVRRSTRDRRHLARHTSNCLREEPACAVREGQGLTAYRAGGIVPALQNMNEFCGHRAIRASSFNFPGMLCDVA</sequence>
<proteinExistence type="predicted"/>